<dbReference type="Pfam" id="PF00656">
    <property type="entry name" value="Peptidase_C14"/>
    <property type="match status" value="1"/>
</dbReference>
<proteinExistence type="inferred from homology"/>
<protein>
    <submittedName>
        <fullName evidence="3">Metacaspase-1</fullName>
    </submittedName>
</protein>
<reference evidence="3" key="1">
    <citation type="submission" date="2015-07" db="EMBL/GenBank/DDBJ databases">
        <title>Transcriptome Assembly of Anthurium amnicola.</title>
        <authorList>
            <person name="Suzuki J."/>
        </authorList>
    </citation>
    <scope>NUCLEOTIDE SEQUENCE</scope>
</reference>
<evidence type="ECO:0000256" key="1">
    <source>
        <dbReference type="ARBA" id="ARBA00009005"/>
    </source>
</evidence>
<evidence type="ECO:0000313" key="3">
    <source>
        <dbReference type="EMBL" id="JAT60910.1"/>
    </source>
</evidence>
<dbReference type="GO" id="GO:0005737">
    <property type="term" value="C:cytoplasm"/>
    <property type="evidence" value="ECO:0007669"/>
    <property type="project" value="TreeGrafter"/>
</dbReference>
<dbReference type="AlphaFoldDB" id="A0A1D1Z1Z6"/>
<organism evidence="3">
    <name type="scientific">Anthurium amnicola</name>
    <dbReference type="NCBI Taxonomy" id="1678845"/>
    <lineage>
        <taxon>Eukaryota</taxon>
        <taxon>Viridiplantae</taxon>
        <taxon>Streptophyta</taxon>
        <taxon>Embryophyta</taxon>
        <taxon>Tracheophyta</taxon>
        <taxon>Spermatophyta</taxon>
        <taxon>Magnoliopsida</taxon>
        <taxon>Liliopsida</taxon>
        <taxon>Araceae</taxon>
        <taxon>Pothoideae</taxon>
        <taxon>Potheae</taxon>
        <taxon>Anthurium</taxon>
    </lineage>
</organism>
<dbReference type="InterPro" id="IPR011600">
    <property type="entry name" value="Pept_C14_caspase"/>
</dbReference>
<comment type="similarity">
    <text evidence="1">Belongs to the peptidase C14B family.</text>
</comment>
<dbReference type="GO" id="GO:0004197">
    <property type="term" value="F:cysteine-type endopeptidase activity"/>
    <property type="evidence" value="ECO:0007669"/>
    <property type="project" value="InterPro"/>
</dbReference>
<evidence type="ECO:0000259" key="2">
    <source>
        <dbReference type="Pfam" id="PF00656"/>
    </source>
</evidence>
<dbReference type="GO" id="GO:0006508">
    <property type="term" value="P:proteolysis"/>
    <property type="evidence" value="ECO:0007669"/>
    <property type="project" value="InterPro"/>
</dbReference>
<dbReference type="PANTHER" id="PTHR48104">
    <property type="entry name" value="METACASPASE-4"/>
    <property type="match status" value="1"/>
</dbReference>
<name>A0A1D1Z1Z6_9ARAE</name>
<accession>A0A1D1Z1Z6</accession>
<gene>
    <name evidence="3" type="primary">AMC1_3</name>
    <name evidence="3" type="ORF">g.69453</name>
</gene>
<feature type="domain" description="Peptidase C14 caspase" evidence="2">
    <location>
        <begin position="1"/>
        <end position="208"/>
    </location>
</feature>
<dbReference type="PANTHER" id="PTHR48104:SF30">
    <property type="entry name" value="METACASPASE-1"/>
    <property type="match status" value="1"/>
</dbReference>
<dbReference type="EMBL" id="GDJX01007026">
    <property type="protein sequence ID" value="JAT60910.1"/>
    <property type="molecule type" value="Transcribed_RNA"/>
</dbReference>
<sequence length="218" mass="24000">MLAAMRWLVYGCRRGDSLVFLYSGHGSQLVDTSNDELDGYDETLCPLDYKTNGMISDDEVHATIVQPLPVGVQLHAFIDACHSGSSLDLPYVCKLNRNGSWQWETYSRVHKKTSGGLAICFSGCDDNQTSSDTSAFTGDTITGAMTFCFIRAVESAPDITYGCMLHGMRMAIREANTGTGIGYPIACVLRKVFRTGLVQEPQLSSSDMFDIYQRSFIL</sequence>
<dbReference type="InterPro" id="IPR050452">
    <property type="entry name" value="Metacaspase"/>
</dbReference>
<dbReference type="Gene3D" id="3.40.50.12660">
    <property type="match status" value="1"/>
</dbReference>